<proteinExistence type="predicted"/>
<sequence>MRYILLLISALLFFSCEDVEKQHQYKNQIPKFKLHEKMLTVVDSINSNTEVLHYIIQLDTNFRKFKLPLIDKIGNPGSKLEDRFLKRAVAKYRIDKNYFKADFDNNGYTDILIIGSWEGWPASVEKGWLPYSYVFMNFGDQPAKSFEFEGRSGVLPVIEHNKSGSFIEMHAAITDAERMELRDSVTCLKWVSLGFSEVTAQAEHYDIEKIQFTKGPCFGSCPIFEITLNKDGSSVLLADHFNTNGVSVIPEKCAFGSKIEKQDLTKIMNFLNYIDFPSLNDLYFVSYTDAPTATLVITYNNGKVKEIEDYGCRGNYALKSLYVALSELRFNQKWIEVEEPQGVRLNTLY</sequence>
<protein>
    <recommendedName>
        <fullName evidence="1">DUF6438 domain-containing protein</fullName>
    </recommendedName>
</protein>
<dbReference type="EMBL" id="JRLY01000019">
    <property type="protein sequence ID" value="KGO91446.1"/>
    <property type="molecule type" value="Genomic_DNA"/>
</dbReference>
<organism evidence="2 3">
    <name type="scientific">Flavobacterium subsaxonicum WB 4.1-42 = DSM 21790</name>
    <dbReference type="NCBI Taxonomy" id="1121898"/>
    <lineage>
        <taxon>Bacteria</taxon>
        <taxon>Pseudomonadati</taxon>
        <taxon>Bacteroidota</taxon>
        <taxon>Flavobacteriia</taxon>
        <taxon>Flavobacteriales</taxon>
        <taxon>Flavobacteriaceae</taxon>
        <taxon>Flavobacterium</taxon>
    </lineage>
</organism>
<dbReference type="Pfam" id="PF20033">
    <property type="entry name" value="DUF6438"/>
    <property type="match status" value="1"/>
</dbReference>
<keyword evidence="3" id="KW-1185">Reference proteome</keyword>
<dbReference type="Proteomes" id="UP000030111">
    <property type="component" value="Unassembled WGS sequence"/>
</dbReference>
<dbReference type="PROSITE" id="PS51257">
    <property type="entry name" value="PROKAR_LIPOPROTEIN"/>
    <property type="match status" value="1"/>
</dbReference>
<evidence type="ECO:0000313" key="3">
    <source>
        <dbReference type="Proteomes" id="UP000030111"/>
    </source>
</evidence>
<evidence type="ECO:0000313" key="2">
    <source>
        <dbReference type="EMBL" id="KGO91446.1"/>
    </source>
</evidence>
<feature type="domain" description="DUF6438" evidence="1">
    <location>
        <begin position="209"/>
        <end position="328"/>
    </location>
</feature>
<dbReference type="InterPro" id="IPR045497">
    <property type="entry name" value="DUF6438"/>
</dbReference>
<dbReference type="AlphaFoldDB" id="A0A0A2MIL6"/>
<gene>
    <name evidence="2" type="ORF">Q766_17850</name>
</gene>
<reference evidence="2 3" key="1">
    <citation type="submission" date="2013-09" db="EMBL/GenBank/DDBJ databases">
        <authorList>
            <person name="Zeng Z."/>
            <person name="Chen C."/>
        </authorList>
    </citation>
    <scope>NUCLEOTIDE SEQUENCE [LARGE SCALE GENOMIC DNA]</scope>
    <source>
        <strain evidence="2 3">WB 4.1-42</strain>
    </source>
</reference>
<accession>A0A0A2MIL6</accession>
<comment type="caution">
    <text evidence="2">The sequence shown here is derived from an EMBL/GenBank/DDBJ whole genome shotgun (WGS) entry which is preliminary data.</text>
</comment>
<dbReference type="eggNOG" id="ENOG50332YD">
    <property type="taxonomic scope" value="Bacteria"/>
</dbReference>
<evidence type="ECO:0000259" key="1">
    <source>
        <dbReference type="Pfam" id="PF20033"/>
    </source>
</evidence>
<dbReference type="OrthoDB" id="7172369at2"/>
<name>A0A0A2MIL6_9FLAO</name>
<dbReference type="STRING" id="1121898.GCA_000422725_03872"/>
<dbReference type="RefSeq" id="WP_026989952.1">
    <property type="nucleotide sequence ID" value="NZ_AUGP01000004.1"/>
</dbReference>